<dbReference type="GO" id="GO:0016887">
    <property type="term" value="F:ATP hydrolysis activity"/>
    <property type="evidence" value="ECO:0007669"/>
    <property type="project" value="InterPro"/>
</dbReference>
<keyword evidence="3" id="KW-1003">Cell membrane</keyword>
<keyword evidence="5" id="KW-0547">Nucleotide-binding</keyword>
<dbReference type="FunFam" id="3.40.50.300:FF:000221">
    <property type="entry name" value="Multidrug ABC transporter ATP-binding protein"/>
    <property type="match status" value="1"/>
</dbReference>
<feature type="domain" description="ABC transporter" evidence="10">
    <location>
        <begin position="333"/>
        <end position="568"/>
    </location>
</feature>
<dbReference type="InterPro" id="IPR027417">
    <property type="entry name" value="P-loop_NTPase"/>
</dbReference>
<evidence type="ECO:0000256" key="2">
    <source>
        <dbReference type="ARBA" id="ARBA00022448"/>
    </source>
</evidence>
<evidence type="ECO:0000256" key="7">
    <source>
        <dbReference type="ARBA" id="ARBA00022989"/>
    </source>
</evidence>
<evidence type="ECO:0000259" key="10">
    <source>
        <dbReference type="PROSITE" id="PS50893"/>
    </source>
</evidence>
<dbReference type="InterPro" id="IPR003593">
    <property type="entry name" value="AAA+_ATPase"/>
</dbReference>
<dbReference type="InterPro" id="IPR017871">
    <property type="entry name" value="ABC_transporter-like_CS"/>
</dbReference>
<dbReference type="Gene3D" id="1.20.1560.10">
    <property type="entry name" value="ABC transporter type 1, transmembrane domain"/>
    <property type="match status" value="1"/>
</dbReference>
<dbReference type="GO" id="GO:0005886">
    <property type="term" value="C:plasma membrane"/>
    <property type="evidence" value="ECO:0007669"/>
    <property type="project" value="UniProtKB-SubCell"/>
</dbReference>
<feature type="transmembrane region" description="Helical" evidence="9">
    <location>
        <begin position="278"/>
        <end position="300"/>
    </location>
</feature>
<dbReference type="InterPro" id="IPR011527">
    <property type="entry name" value="ABC1_TM_dom"/>
</dbReference>
<dbReference type="PROSITE" id="PS00211">
    <property type="entry name" value="ABC_TRANSPORTER_1"/>
    <property type="match status" value="1"/>
</dbReference>
<dbReference type="Gene3D" id="3.40.50.300">
    <property type="entry name" value="P-loop containing nucleotide triphosphate hydrolases"/>
    <property type="match status" value="1"/>
</dbReference>
<reference evidence="12 13" key="1">
    <citation type="submission" date="2016-10" db="EMBL/GenBank/DDBJ databases">
        <authorList>
            <person name="Varghese N."/>
            <person name="Submissions S."/>
        </authorList>
    </citation>
    <scope>NUCLEOTIDE SEQUENCE [LARGE SCALE GENOMIC DNA]</scope>
    <source>
        <strain evidence="12 13">DSM 1361</strain>
    </source>
</reference>
<dbReference type="InterPro" id="IPR036640">
    <property type="entry name" value="ABC1_TM_sf"/>
</dbReference>
<organism evidence="12 13">
    <name type="scientific">Ruminobacter amylophilus</name>
    <dbReference type="NCBI Taxonomy" id="867"/>
    <lineage>
        <taxon>Bacteria</taxon>
        <taxon>Pseudomonadati</taxon>
        <taxon>Pseudomonadota</taxon>
        <taxon>Gammaproteobacteria</taxon>
        <taxon>Aeromonadales</taxon>
        <taxon>Succinivibrionaceae</taxon>
        <taxon>Ruminobacter</taxon>
    </lineage>
</organism>
<feature type="transmembrane region" description="Helical" evidence="9">
    <location>
        <begin position="60"/>
        <end position="83"/>
    </location>
</feature>
<evidence type="ECO:0000256" key="9">
    <source>
        <dbReference type="SAM" id="Phobius"/>
    </source>
</evidence>
<dbReference type="OrthoDB" id="9806127at2"/>
<evidence type="ECO:0000256" key="8">
    <source>
        <dbReference type="ARBA" id="ARBA00023136"/>
    </source>
</evidence>
<dbReference type="Proteomes" id="UP000243745">
    <property type="component" value="Unassembled WGS sequence"/>
</dbReference>
<feature type="transmembrane region" description="Helical" evidence="9">
    <location>
        <begin position="160"/>
        <end position="178"/>
    </location>
</feature>
<accession>A0A662ZJW8</accession>
<dbReference type="PROSITE" id="PS50893">
    <property type="entry name" value="ABC_TRANSPORTER_2"/>
    <property type="match status" value="1"/>
</dbReference>
<feature type="transmembrane region" description="Helical" evidence="9">
    <location>
        <begin position="7"/>
        <end position="25"/>
    </location>
</feature>
<dbReference type="GO" id="GO:0005524">
    <property type="term" value="F:ATP binding"/>
    <property type="evidence" value="ECO:0007669"/>
    <property type="project" value="UniProtKB-KW"/>
</dbReference>
<dbReference type="Pfam" id="PF00664">
    <property type="entry name" value="ABC_membrane"/>
    <property type="match status" value="1"/>
</dbReference>
<evidence type="ECO:0000256" key="4">
    <source>
        <dbReference type="ARBA" id="ARBA00022692"/>
    </source>
</evidence>
<evidence type="ECO:0000259" key="11">
    <source>
        <dbReference type="PROSITE" id="PS50929"/>
    </source>
</evidence>
<sequence>MIKYILKYWYFAVLASLFMVFEVLVDLYQPRMMARIVDEGILGLGSGGVPQQDIIISTGIWMLVIVLAGCLCGILSGVFTNLFSQNYSNDVRKLCFKKILGFSFTQNDRFSVGSLITRTTGDITQVQNMWAQIIRGSVRCGMFFVAGSIALVSLTSDFGMVILVALPLILLEVILVFWKTGPLFDRLQQSIDVMNTRVQESVKGLRVVKAYVQEEKESREFAEANRRQTDIQFRVLLIIASMHPVMNIILNLAVAAVIHLGAVRVQAGEMAPGNIMAAVTYLSQILNGMMMLVMIFQSITRGLASEKRIREVIRETPAVKDGNLVAGDSSGRIVFHNVRFRYPEQQADVLSDISLTVNPGETLAVIGATGSGKSSLINLIPRFYDATDGYVEVDGKDVREYTLESLRSRVSVVLQKSELFGGTIRENIAMGSPDAGNEDIARAVRTAQAEDFILRQPKGYDTPVVQGGMSLSGGQRQRIAIARALVRKSEILILDDSTSALDFKTESKLMDALKKDYAGVTKIIVALRIASIRNADRIAVLENGRIIACDTHENLMRSCPSYIDIYTSQLKNEEEMS</sequence>
<keyword evidence="4 9" id="KW-0812">Transmembrane</keyword>
<keyword evidence="8 9" id="KW-0472">Membrane</keyword>
<keyword evidence="6 12" id="KW-0067">ATP-binding</keyword>
<comment type="subcellular location">
    <subcellularLocation>
        <location evidence="1">Cell membrane</location>
        <topology evidence="1">Multi-pass membrane protein</topology>
    </subcellularLocation>
</comment>
<protein>
    <submittedName>
        <fullName evidence="12">ATP-binding cassette, subfamily B</fullName>
    </submittedName>
</protein>
<evidence type="ECO:0000256" key="3">
    <source>
        <dbReference type="ARBA" id="ARBA00022475"/>
    </source>
</evidence>
<dbReference type="SUPFAM" id="SSF52540">
    <property type="entry name" value="P-loop containing nucleoside triphosphate hydrolases"/>
    <property type="match status" value="1"/>
</dbReference>
<dbReference type="GO" id="GO:0015421">
    <property type="term" value="F:ABC-type oligopeptide transporter activity"/>
    <property type="evidence" value="ECO:0007669"/>
    <property type="project" value="TreeGrafter"/>
</dbReference>
<evidence type="ECO:0000256" key="5">
    <source>
        <dbReference type="ARBA" id="ARBA00022741"/>
    </source>
</evidence>
<dbReference type="PANTHER" id="PTHR43394">
    <property type="entry name" value="ATP-DEPENDENT PERMEASE MDL1, MITOCHONDRIAL"/>
    <property type="match status" value="1"/>
</dbReference>
<dbReference type="RefSeq" id="WP_093143597.1">
    <property type="nucleotide sequence ID" value="NZ_FOXF01000063.1"/>
</dbReference>
<keyword evidence="2" id="KW-0813">Transport</keyword>
<dbReference type="PANTHER" id="PTHR43394:SF1">
    <property type="entry name" value="ATP-BINDING CASSETTE SUB-FAMILY B MEMBER 10, MITOCHONDRIAL"/>
    <property type="match status" value="1"/>
</dbReference>
<keyword evidence="7 9" id="KW-1133">Transmembrane helix</keyword>
<evidence type="ECO:0000256" key="6">
    <source>
        <dbReference type="ARBA" id="ARBA00022840"/>
    </source>
</evidence>
<feature type="domain" description="ABC transmembrane type-1" evidence="11">
    <location>
        <begin position="13"/>
        <end position="301"/>
    </location>
</feature>
<keyword evidence="13" id="KW-1185">Reference proteome</keyword>
<dbReference type="SUPFAM" id="SSF90123">
    <property type="entry name" value="ABC transporter transmembrane region"/>
    <property type="match status" value="1"/>
</dbReference>
<feature type="transmembrane region" description="Helical" evidence="9">
    <location>
        <begin position="235"/>
        <end position="258"/>
    </location>
</feature>
<feature type="transmembrane region" description="Helical" evidence="9">
    <location>
        <begin position="136"/>
        <end position="154"/>
    </location>
</feature>
<dbReference type="CDD" id="cd18548">
    <property type="entry name" value="ABC_6TM_Tm287_like"/>
    <property type="match status" value="1"/>
</dbReference>
<evidence type="ECO:0000313" key="12">
    <source>
        <dbReference type="EMBL" id="SFP72471.1"/>
    </source>
</evidence>
<dbReference type="AlphaFoldDB" id="A0A662ZJW8"/>
<name>A0A662ZJW8_9GAMM</name>
<dbReference type="SMART" id="SM00382">
    <property type="entry name" value="AAA"/>
    <property type="match status" value="1"/>
</dbReference>
<gene>
    <name evidence="12" type="ORF">SAMN02910344_02154</name>
</gene>
<dbReference type="InterPro" id="IPR039421">
    <property type="entry name" value="Type_1_exporter"/>
</dbReference>
<proteinExistence type="predicted"/>
<dbReference type="InterPro" id="IPR003439">
    <property type="entry name" value="ABC_transporter-like_ATP-bd"/>
</dbReference>
<dbReference type="PROSITE" id="PS50929">
    <property type="entry name" value="ABC_TM1F"/>
    <property type="match status" value="1"/>
</dbReference>
<evidence type="ECO:0000256" key="1">
    <source>
        <dbReference type="ARBA" id="ARBA00004651"/>
    </source>
</evidence>
<dbReference type="Pfam" id="PF00005">
    <property type="entry name" value="ABC_tran"/>
    <property type="match status" value="1"/>
</dbReference>
<evidence type="ECO:0000313" key="13">
    <source>
        <dbReference type="Proteomes" id="UP000243745"/>
    </source>
</evidence>
<dbReference type="EMBL" id="FOXF01000063">
    <property type="protein sequence ID" value="SFP72471.1"/>
    <property type="molecule type" value="Genomic_DNA"/>
</dbReference>